<dbReference type="InterPro" id="IPR001645">
    <property type="entry name" value="Folylpolyglutamate_synth"/>
</dbReference>
<dbReference type="InterPro" id="IPR036615">
    <property type="entry name" value="Mur_ligase_C_dom_sf"/>
</dbReference>
<comment type="function">
    <text evidence="1">Functions in two distinct reactions of the de novo folate biosynthetic pathway. Catalyzes the addition of a glutamate residue to dihydropteroate (7,8-dihydropteroate or H2Pte) to form dihydrofolate (7,8-dihydrofolate monoglutamate or H2Pte-Glu). Also catalyzes successive additions of L-glutamate to tetrahydrofolate or 10-formyltetrahydrofolate or 5,10-methylenetetrahydrofolate, leading to folylpolyglutamate derivatives.</text>
</comment>
<dbReference type="GO" id="GO:0008841">
    <property type="term" value="F:dihydrofolate synthase activity"/>
    <property type="evidence" value="ECO:0007669"/>
    <property type="project" value="UniProtKB-EC"/>
</dbReference>
<proteinExistence type="inferred from homology"/>
<reference evidence="24" key="1">
    <citation type="submission" date="2020-10" db="EMBL/GenBank/DDBJ databases">
        <authorList>
            <person name="Gilroy R."/>
        </authorList>
    </citation>
    <scope>NUCLEOTIDE SEQUENCE</scope>
    <source>
        <strain evidence="24">ChiHecec2B26-709</strain>
    </source>
</reference>
<evidence type="ECO:0000256" key="1">
    <source>
        <dbReference type="ARBA" id="ARBA00002714"/>
    </source>
</evidence>
<dbReference type="GO" id="GO:0046656">
    <property type="term" value="P:folic acid biosynthetic process"/>
    <property type="evidence" value="ECO:0007669"/>
    <property type="project" value="UniProtKB-KW"/>
</dbReference>
<feature type="domain" description="Mur ligase central" evidence="23">
    <location>
        <begin position="58"/>
        <end position="210"/>
    </location>
</feature>
<dbReference type="PIRSF" id="PIRSF001563">
    <property type="entry name" value="Folylpolyglu_synth"/>
    <property type="match status" value="1"/>
</dbReference>
<comment type="pathway">
    <text evidence="3">Cofactor biosynthesis; tetrahydrofolylpolyglutamate biosynthesis.</text>
</comment>
<keyword evidence="9" id="KW-0479">Metal-binding</keyword>
<evidence type="ECO:0000259" key="23">
    <source>
        <dbReference type="Pfam" id="PF08245"/>
    </source>
</evidence>
<evidence type="ECO:0000256" key="9">
    <source>
        <dbReference type="ARBA" id="ARBA00022723"/>
    </source>
</evidence>
<dbReference type="InterPro" id="IPR004101">
    <property type="entry name" value="Mur_ligase_C"/>
</dbReference>
<reference evidence="24" key="2">
    <citation type="journal article" date="2021" name="PeerJ">
        <title>Extensive microbial diversity within the chicken gut microbiome revealed by metagenomics and culture.</title>
        <authorList>
            <person name="Gilroy R."/>
            <person name="Ravi A."/>
            <person name="Getino M."/>
            <person name="Pursley I."/>
            <person name="Horton D.L."/>
            <person name="Alikhan N.F."/>
            <person name="Baker D."/>
            <person name="Gharbi K."/>
            <person name="Hall N."/>
            <person name="Watson M."/>
            <person name="Adriaenssens E.M."/>
            <person name="Foster-Nyarko E."/>
            <person name="Jarju S."/>
            <person name="Secka A."/>
            <person name="Antonio M."/>
            <person name="Oren A."/>
            <person name="Chaudhuri R.R."/>
            <person name="La Ragione R."/>
            <person name="Hildebrand F."/>
            <person name="Pallen M.J."/>
        </authorList>
    </citation>
    <scope>NUCLEOTIDE SEQUENCE</scope>
    <source>
        <strain evidence="24">ChiHecec2B26-709</strain>
    </source>
</reference>
<dbReference type="EC" id="6.3.2.12" evidence="5"/>
<protein>
    <recommendedName>
        <fullName evidence="7">Dihydrofolate synthase/folylpolyglutamate synthase</fullName>
        <ecNumber evidence="5">6.3.2.12</ecNumber>
        <ecNumber evidence="6">6.3.2.17</ecNumber>
    </recommendedName>
    <alternativeName>
        <fullName evidence="16">Folylpoly-gamma-glutamate synthetase-dihydrofolate synthetase</fullName>
    </alternativeName>
    <alternativeName>
        <fullName evidence="14">Folylpolyglutamate synthetase</fullName>
    </alternativeName>
    <alternativeName>
        <fullName evidence="15">Tetrahydrofolylpolyglutamate synthase</fullName>
    </alternativeName>
</protein>
<keyword evidence="8 21" id="KW-0436">Ligase</keyword>
<comment type="catalytic activity">
    <reaction evidence="20">
        <text>7,8-dihydropteroate + L-glutamate + ATP = 7,8-dihydrofolate + ADP + phosphate + H(+)</text>
        <dbReference type="Rhea" id="RHEA:23584"/>
        <dbReference type="ChEBI" id="CHEBI:15378"/>
        <dbReference type="ChEBI" id="CHEBI:17839"/>
        <dbReference type="ChEBI" id="CHEBI:29985"/>
        <dbReference type="ChEBI" id="CHEBI:30616"/>
        <dbReference type="ChEBI" id="CHEBI:43474"/>
        <dbReference type="ChEBI" id="CHEBI:57451"/>
        <dbReference type="ChEBI" id="CHEBI:456216"/>
        <dbReference type="EC" id="6.3.2.12"/>
    </reaction>
</comment>
<evidence type="ECO:0000256" key="8">
    <source>
        <dbReference type="ARBA" id="ARBA00022598"/>
    </source>
</evidence>
<dbReference type="Gene3D" id="3.40.1190.10">
    <property type="entry name" value="Mur-like, catalytic domain"/>
    <property type="match status" value="1"/>
</dbReference>
<dbReference type="NCBIfam" id="TIGR01499">
    <property type="entry name" value="folC"/>
    <property type="match status" value="1"/>
</dbReference>
<evidence type="ECO:0000256" key="4">
    <source>
        <dbReference type="ARBA" id="ARBA00008276"/>
    </source>
</evidence>
<evidence type="ECO:0000256" key="10">
    <source>
        <dbReference type="ARBA" id="ARBA00022741"/>
    </source>
</evidence>
<evidence type="ECO:0000259" key="22">
    <source>
        <dbReference type="Pfam" id="PF02875"/>
    </source>
</evidence>
<dbReference type="GO" id="GO:0005524">
    <property type="term" value="F:ATP binding"/>
    <property type="evidence" value="ECO:0007669"/>
    <property type="project" value="UniProtKB-KW"/>
</dbReference>
<organism evidence="24 25">
    <name type="scientific">Candidatus Cryptobacteroides merdipullorum</name>
    <dbReference type="NCBI Taxonomy" id="2840771"/>
    <lineage>
        <taxon>Bacteria</taxon>
        <taxon>Pseudomonadati</taxon>
        <taxon>Bacteroidota</taxon>
        <taxon>Bacteroidia</taxon>
        <taxon>Bacteroidales</taxon>
        <taxon>Candidatus Cryptobacteroides</taxon>
    </lineage>
</organism>
<evidence type="ECO:0000256" key="16">
    <source>
        <dbReference type="ARBA" id="ARBA00032510"/>
    </source>
</evidence>
<dbReference type="Pfam" id="PF08245">
    <property type="entry name" value="Mur_ligase_M"/>
    <property type="match status" value="1"/>
</dbReference>
<evidence type="ECO:0000256" key="13">
    <source>
        <dbReference type="ARBA" id="ARBA00022909"/>
    </source>
</evidence>
<dbReference type="EC" id="6.3.2.17" evidence="6"/>
<dbReference type="InterPro" id="IPR018109">
    <property type="entry name" value="Folylpolyglutamate_synth_CS"/>
</dbReference>
<dbReference type="PROSITE" id="PS01012">
    <property type="entry name" value="FOLYLPOLYGLU_SYNT_2"/>
    <property type="match status" value="1"/>
</dbReference>
<keyword evidence="11 21" id="KW-0067">ATP-binding</keyword>
<keyword evidence="10 21" id="KW-0547">Nucleotide-binding</keyword>
<comment type="pathway">
    <text evidence="2">Cofactor biosynthesis; tetrahydrofolate biosynthesis; 7,8-dihydrofolate from 2-amino-4-hydroxy-6-hydroxymethyl-7,8-dihydropteridine diphosphate and 4-aminobenzoate: step 2/2.</text>
</comment>
<dbReference type="PANTHER" id="PTHR11136:SF0">
    <property type="entry name" value="DIHYDROFOLATE SYNTHETASE-RELATED"/>
    <property type="match status" value="1"/>
</dbReference>
<evidence type="ECO:0000313" key="25">
    <source>
        <dbReference type="Proteomes" id="UP000886881"/>
    </source>
</evidence>
<comment type="catalytic activity">
    <reaction evidence="19">
        <text>(6R)-5,10-methylenetetrahydrofolyl-(gamma-L-Glu)(n) + L-glutamate + ATP = (6R)-5,10-methylenetetrahydrofolyl-(gamma-L-Glu)(n+1) + ADP + phosphate + H(+)</text>
        <dbReference type="Rhea" id="RHEA:51912"/>
        <dbReference type="Rhea" id="RHEA-COMP:13257"/>
        <dbReference type="Rhea" id="RHEA-COMP:13258"/>
        <dbReference type="ChEBI" id="CHEBI:15378"/>
        <dbReference type="ChEBI" id="CHEBI:29985"/>
        <dbReference type="ChEBI" id="CHEBI:30616"/>
        <dbReference type="ChEBI" id="CHEBI:43474"/>
        <dbReference type="ChEBI" id="CHEBI:136572"/>
        <dbReference type="ChEBI" id="CHEBI:456216"/>
        <dbReference type="EC" id="6.3.2.17"/>
    </reaction>
</comment>
<dbReference type="AlphaFoldDB" id="A0A9D1GLY4"/>
<evidence type="ECO:0000256" key="15">
    <source>
        <dbReference type="ARBA" id="ARBA00030592"/>
    </source>
</evidence>
<evidence type="ECO:0000313" key="24">
    <source>
        <dbReference type="EMBL" id="HIT46311.1"/>
    </source>
</evidence>
<evidence type="ECO:0000256" key="7">
    <source>
        <dbReference type="ARBA" id="ARBA00019357"/>
    </source>
</evidence>
<comment type="catalytic activity">
    <reaction evidence="18">
        <text>10-formyltetrahydrofolyl-(gamma-L-Glu)(n) + L-glutamate + ATP = 10-formyltetrahydrofolyl-(gamma-L-Glu)(n+1) + ADP + phosphate + H(+)</text>
        <dbReference type="Rhea" id="RHEA:51904"/>
        <dbReference type="Rhea" id="RHEA-COMP:13088"/>
        <dbReference type="Rhea" id="RHEA-COMP:14300"/>
        <dbReference type="ChEBI" id="CHEBI:15378"/>
        <dbReference type="ChEBI" id="CHEBI:29985"/>
        <dbReference type="ChEBI" id="CHEBI:30616"/>
        <dbReference type="ChEBI" id="CHEBI:43474"/>
        <dbReference type="ChEBI" id="CHEBI:134413"/>
        <dbReference type="ChEBI" id="CHEBI:456216"/>
        <dbReference type="EC" id="6.3.2.17"/>
    </reaction>
</comment>
<dbReference type="Proteomes" id="UP000886881">
    <property type="component" value="Unassembled WGS sequence"/>
</dbReference>
<comment type="caution">
    <text evidence="24">The sequence shown here is derived from an EMBL/GenBank/DDBJ whole genome shotgun (WGS) entry which is preliminary data.</text>
</comment>
<evidence type="ECO:0000256" key="11">
    <source>
        <dbReference type="ARBA" id="ARBA00022840"/>
    </source>
</evidence>
<evidence type="ECO:0000256" key="3">
    <source>
        <dbReference type="ARBA" id="ARBA00005150"/>
    </source>
</evidence>
<dbReference type="InterPro" id="IPR036565">
    <property type="entry name" value="Mur-like_cat_sf"/>
</dbReference>
<evidence type="ECO:0000256" key="19">
    <source>
        <dbReference type="ARBA" id="ARBA00049035"/>
    </source>
</evidence>
<evidence type="ECO:0000256" key="6">
    <source>
        <dbReference type="ARBA" id="ARBA00013025"/>
    </source>
</evidence>
<evidence type="ECO:0000256" key="12">
    <source>
        <dbReference type="ARBA" id="ARBA00022842"/>
    </source>
</evidence>
<evidence type="ECO:0000256" key="18">
    <source>
        <dbReference type="ARBA" id="ARBA00047808"/>
    </source>
</evidence>
<dbReference type="GO" id="GO:0046872">
    <property type="term" value="F:metal ion binding"/>
    <property type="evidence" value="ECO:0007669"/>
    <property type="project" value="UniProtKB-KW"/>
</dbReference>
<dbReference type="PANTHER" id="PTHR11136">
    <property type="entry name" value="FOLYLPOLYGLUTAMATE SYNTHASE-RELATED"/>
    <property type="match status" value="1"/>
</dbReference>
<dbReference type="GO" id="GO:0005737">
    <property type="term" value="C:cytoplasm"/>
    <property type="evidence" value="ECO:0007669"/>
    <property type="project" value="TreeGrafter"/>
</dbReference>
<dbReference type="GO" id="GO:0004326">
    <property type="term" value="F:tetrahydrofolylpolyglutamate synthase activity"/>
    <property type="evidence" value="ECO:0007669"/>
    <property type="project" value="UniProtKB-EC"/>
</dbReference>
<dbReference type="EMBL" id="DVLC01000006">
    <property type="protein sequence ID" value="HIT46311.1"/>
    <property type="molecule type" value="Genomic_DNA"/>
</dbReference>
<dbReference type="InterPro" id="IPR013221">
    <property type="entry name" value="Mur_ligase_cen"/>
</dbReference>
<keyword evidence="12" id="KW-0460">Magnesium</keyword>
<evidence type="ECO:0000256" key="21">
    <source>
        <dbReference type="PIRNR" id="PIRNR001563"/>
    </source>
</evidence>
<evidence type="ECO:0000256" key="20">
    <source>
        <dbReference type="ARBA" id="ARBA00049161"/>
    </source>
</evidence>
<evidence type="ECO:0000256" key="5">
    <source>
        <dbReference type="ARBA" id="ARBA00013023"/>
    </source>
</evidence>
<comment type="catalytic activity">
    <reaction evidence="17">
        <text>(6S)-5,6,7,8-tetrahydrofolyl-(gamma-L-Glu)(n) + L-glutamate + ATP = (6S)-5,6,7,8-tetrahydrofolyl-(gamma-L-Glu)(n+1) + ADP + phosphate + H(+)</text>
        <dbReference type="Rhea" id="RHEA:10580"/>
        <dbReference type="Rhea" id="RHEA-COMP:14738"/>
        <dbReference type="Rhea" id="RHEA-COMP:14740"/>
        <dbReference type="ChEBI" id="CHEBI:15378"/>
        <dbReference type="ChEBI" id="CHEBI:29985"/>
        <dbReference type="ChEBI" id="CHEBI:30616"/>
        <dbReference type="ChEBI" id="CHEBI:43474"/>
        <dbReference type="ChEBI" id="CHEBI:141005"/>
        <dbReference type="ChEBI" id="CHEBI:456216"/>
        <dbReference type="EC" id="6.3.2.17"/>
    </reaction>
</comment>
<comment type="similarity">
    <text evidence="4 21">Belongs to the folylpolyglutamate synthase family.</text>
</comment>
<evidence type="ECO:0000256" key="17">
    <source>
        <dbReference type="ARBA" id="ARBA00047493"/>
    </source>
</evidence>
<accession>A0A9D1GLY4</accession>
<gene>
    <name evidence="24" type="ORF">IAC35_00455</name>
</gene>
<name>A0A9D1GLY4_9BACT</name>
<keyword evidence="13" id="KW-0289">Folate biosynthesis</keyword>
<evidence type="ECO:0000256" key="2">
    <source>
        <dbReference type="ARBA" id="ARBA00004799"/>
    </source>
</evidence>
<evidence type="ECO:0000256" key="14">
    <source>
        <dbReference type="ARBA" id="ARBA00030048"/>
    </source>
</evidence>
<feature type="domain" description="Mur ligase C-terminal" evidence="22">
    <location>
        <begin position="280"/>
        <end position="396"/>
    </location>
</feature>
<sequence>MEFNRTNYEKMLDGLFARHPSVQKDGFTAGAYKPGLEGMMKFDESLGQPWRQFKSVHVAGTNGKGSVCSMLAAALAANGYRVGLYTSPHLADFRERAKIIENGGWRMISEREVWDFVNGHELEGLSFFEITTGLAFNWFASQKVDIAVIETGLGGRLDSTNIITPELCVITSIGLDHCAMLGDTRAKIAAEKAGIFKPGVPAVVATEDWETAGVFERRAAEVHCPLFFADSYPEPEFGLDLHGPYQTENLHTVLFALGLLGEGADHDAISRAAEITGLRGRWERLPGLPETICDIGHNPAALRINFDRLESTGRPLFIVFGIMADKDIASILPLMPRRARYFCVAPAIPRSLPAERLEELMQGFDHVVCGSVAEGVREARKDASRTENGMVYVGGSNFVVAECISSLDEIEKPTV</sequence>
<dbReference type="Gene3D" id="3.90.190.20">
    <property type="entry name" value="Mur ligase, C-terminal domain"/>
    <property type="match status" value="1"/>
</dbReference>
<dbReference type="SUPFAM" id="SSF53244">
    <property type="entry name" value="MurD-like peptide ligases, peptide-binding domain"/>
    <property type="match status" value="1"/>
</dbReference>
<dbReference type="SUPFAM" id="SSF53623">
    <property type="entry name" value="MurD-like peptide ligases, catalytic domain"/>
    <property type="match status" value="1"/>
</dbReference>
<dbReference type="Pfam" id="PF02875">
    <property type="entry name" value="Mur_ligase_C"/>
    <property type="match status" value="1"/>
</dbReference>